<keyword evidence="2" id="KW-1185">Reference proteome</keyword>
<accession>A0A1A9VEG8</accession>
<name>A0A1A9VEG8_GLOAU</name>
<organism evidence="1 2">
    <name type="scientific">Glossina austeni</name>
    <name type="common">Savannah tsetse fly</name>
    <dbReference type="NCBI Taxonomy" id="7395"/>
    <lineage>
        <taxon>Eukaryota</taxon>
        <taxon>Metazoa</taxon>
        <taxon>Ecdysozoa</taxon>
        <taxon>Arthropoda</taxon>
        <taxon>Hexapoda</taxon>
        <taxon>Insecta</taxon>
        <taxon>Pterygota</taxon>
        <taxon>Neoptera</taxon>
        <taxon>Endopterygota</taxon>
        <taxon>Diptera</taxon>
        <taxon>Brachycera</taxon>
        <taxon>Muscomorpha</taxon>
        <taxon>Hippoboscoidea</taxon>
        <taxon>Glossinidae</taxon>
        <taxon>Glossina</taxon>
    </lineage>
</organism>
<evidence type="ECO:0000313" key="2">
    <source>
        <dbReference type="Proteomes" id="UP000078200"/>
    </source>
</evidence>
<evidence type="ECO:0000313" key="1">
    <source>
        <dbReference type="EnsemblMetazoa" id="GAUT034775-PA"/>
    </source>
</evidence>
<protein>
    <submittedName>
        <fullName evidence="1">Uncharacterized protein</fullName>
    </submittedName>
</protein>
<dbReference type="EnsemblMetazoa" id="GAUT034775-RA">
    <property type="protein sequence ID" value="GAUT034775-PA"/>
    <property type="gene ID" value="GAUT034775"/>
</dbReference>
<dbReference type="AlphaFoldDB" id="A0A1A9VEG8"/>
<reference evidence="1" key="1">
    <citation type="submission" date="2020-05" db="UniProtKB">
        <authorList>
            <consortium name="EnsemblMetazoa"/>
        </authorList>
    </citation>
    <scope>IDENTIFICATION</scope>
    <source>
        <strain evidence="1">TTRI</strain>
    </source>
</reference>
<proteinExistence type="predicted"/>
<dbReference type="Proteomes" id="UP000078200">
    <property type="component" value="Unassembled WGS sequence"/>
</dbReference>
<dbReference type="VEuPathDB" id="VectorBase:GAUT034775"/>
<sequence>MKVGQKNRPIPKTACVAKRDLTMKHPTQEGTGNTKQAIAISDDSRLSQITSKEGFEGIEVFTYFKRDLTMQRPTQQGIVNTEKAIATSGYSHLFRRVELHSMTFSTRFALDMSRVSVTHK</sequence>